<dbReference type="InterPro" id="IPR013094">
    <property type="entry name" value="AB_hydrolase_3"/>
</dbReference>
<comment type="caution">
    <text evidence="3">The sequence shown here is derived from an EMBL/GenBank/DDBJ whole genome shotgun (WGS) entry which is preliminary data.</text>
</comment>
<dbReference type="EMBL" id="MCFA01000194">
    <property type="protein sequence ID" value="ORX99698.1"/>
    <property type="molecule type" value="Genomic_DNA"/>
</dbReference>
<dbReference type="AlphaFoldDB" id="A0A1Y1YNZ3"/>
<dbReference type="Gene3D" id="3.40.50.1820">
    <property type="entry name" value="alpha/beta hydrolase"/>
    <property type="match status" value="1"/>
</dbReference>
<proteinExistence type="predicted"/>
<dbReference type="GO" id="GO:0016787">
    <property type="term" value="F:hydrolase activity"/>
    <property type="evidence" value="ECO:0007669"/>
    <property type="project" value="UniProtKB-KW"/>
</dbReference>
<dbReference type="OrthoDB" id="5354320at2759"/>
<dbReference type="InterPro" id="IPR050300">
    <property type="entry name" value="GDXG_lipolytic_enzyme"/>
</dbReference>
<dbReference type="Pfam" id="PF07859">
    <property type="entry name" value="Abhydrolase_3"/>
    <property type="match status" value="1"/>
</dbReference>
<keyword evidence="1 3" id="KW-0378">Hydrolase</keyword>
<evidence type="ECO:0000313" key="3">
    <source>
        <dbReference type="EMBL" id="ORX99698.1"/>
    </source>
</evidence>
<feature type="domain" description="Alpha/beta hydrolase fold-3" evidence="2">
    <location>
        <begin position="166"/>
        <end position="404"/>
    </location>
</feature>
<evidence type="ECO:0000256" key="1">
    <source>
        <dbReference type="ARBA" id="ARBA00022801"/>
    </source>
</evidence>
<reference evidence="3 4" key="1">
    <citation type="submission" date="2016-07" db="EMBL/GenBank/DDBJ databases">
        <title>Pervasive Adenine N6-methylation of Active Genes in Fungi.</title>
        <authorList>
            <consortium name="DOE Joint Genome Institute"/>
            <person name="Mondo S.J."/>
            <person name="Dannebaum R.O."/>
            <person name="Kuo R.C."/>
            <person name="Labutti K."/>
            <person name="Haridas S."/>
            <person name="Kuo A."/>
            <person name="Salamov A."/>
            <person name="Ahrendt S.R."/>
            <person name="Lipzen A."/>
            <person name="Sullivan W."/>
            <person name="Andreopoulos W.B."/>
            <person name="Clum A."/>
            <person name="Lindquist E."/>
            <person name="Daum C."/>
            <person name="Ramamoorthy G.K."/>
            <person name="Gryganskyi A."/>
            <person name="Culley D."/>
            <person name="Magnuson J.K."/>
            <person name="James T.Y."/>
            <person name="O'Malley M.A."/>
            <person name="Stajich J.E."/>
            <person name="Spatafora J.W."/>
            <person name="Visel A."/>
            <person name="Grigoriev I.V."/>
        </authorList>
    </citation>
    <scope>NUCLEOTIDE SEQUENCE [LARGE SCALE GENOMIC DNA]</scope>
    <source>
        <strain evidence="3 4">CBS 115471</strain>
    </source>
</reference>
<organism evidence="3 4">
    <name type="scientific">Clohesyomyces aquaticus</name>
    <dbReference type="NCBI Taxonomy" id="1231657"/>
    <lineage>
        <taxon>Eukaryota</taxon>
        <taxon>Fungi</taxon>
        <taxon>Dikarya</taxon>
        <taxon>Ascomycota</taxon>
        <taxon>Pezizomycotina</taxon>
        <taxon>Dothideomycetes</taxon>
        <taxon>Pleosporomycetidae</taxon>
        <taxon>Pleosporales</taxon>
        <taxon>Lindgomycetaceae</taxon>
        <taxon>Clohesyomyces</taxon>
    </lineage>
</organism>
<dbReference type="PANTHER" id="PTHR48081:SF25">
    <property type="entry name" value="PUTATIVE (AFU_ORTHOLOGUE AFUA_3G11560)-RELATED"/>
    <property type="match status" value="1"/>
</dbReference>
<evidence type="ECO:0000313" key="4">
    <source>
        <dbReference type="Proteomes" id="UP000193144"/>
    </source>
</evidence>
<name>A0A1Y1YNZ3_9PLEO</name>
<gene>
    <name evidence="3" type="ORF">BCR34DRAFT_495224</name>
</gene>
<dbReference type="STRING" id="1231657.A0A1Y1YNZ3"/>
<sequence>MEASPSALVKLLVPKLPFMLKTALLHTLWLSETSTKWDLRTELTIKILRSMLGPDAKPSSITKQQRLTTKDPGVKGKVWASKVRFEVPEEDDLRQLLFQAIEDMKDLPEYVDASDATYTTVESHPVEAEWSGYRANVPDSEPDPTHLSEKERYEHLMKEVTHPVTVLYFHGGAMYLLDPATYRPVTSKIAKATGGRVFSLRYRLSPQNPFPAALLDALTAYLTLLYPPAGAPHDPIPAHEIIFGGDSAGGTLATALLQTILQIRRTKSSNTVRFNGKNVEIPIPAALILTSPWLDVTRSLPSIEGLAKYDYLPTPSQVHGKSYPHCAAWPVDPPRADLYCNGSALCHPLVSPLAAKDWAGAPPIFFSLGEEMLRDEDAVLAQRVARQGGKVVWREFEAMPHCFQMMLEHLEASHLHLSELGEFCRKAVEKPMGVKSHAVFIKAKSLVQHEVDVENLSELSDGEVEILMREGRKRLEERVQRRGSDGVEPRPML</sequence>
<protein>
    <submittedName>
        <fullName evidence="3">Alpha/beta hydrolase fold-domain-containing protein</fullName>
    </submittedName>
</protein>
<keyword evidence="4" id="KW-1185">Reference proteome</keyword>
<dbReference type="InterPro" id="IPR029058">
    <property type="entry name" value="AB_hydrolase_fold"/>
</dbReference>
<dbReference type="Proteomes" id="UP000193144">
    <property type="component" value="Unassembled WGS sequence"/>
</dbReference>
<accession>A0A1Y1YNZ3</accession>
<evidence type="ECO:0000259" key="2">
    <source>
        <dbReference type="Pfam" id="PF07859"/>
    </source>
</evidence>
<dbReference type="PANTHER" id="PTHR48081">
    <property type="entry name" value="AB HYDROLASE SUPERFAMILY PROTEIN C4A8.06C"/>
    <property type="match status" value="1"/>
</dbReference>
<dbReference type="SUPFAM" id="SSF53474">
    <property type="entry name" value="alpha/beta-Hydrolases"/>
    <property type="match status" value="1"/>
</dbReference>